<dbReference type="AlphaFoldDB" id="A0A537JBQ9"/>
<comment type="caution">
    <text evidence="4">The sequence shown here is derived from an EMBL/GenBank/DDBJ whole genome shotgun (WGS) entry which is preliminary data.</text>
</comment>
<dbReference type="Pfam" id="PF00892">
    <property type="entry name" value="EamA"/>
    <property type="match status" value="2"/>
</dbReference>
<feature type="transmembrane region" description="Helical" evidence="2">
    <location>
        <begin position="229"/>
        <end position="251"/>
    </location>
</feature>
<feature type="transmembrane region" description="Helical" evidence="2">
    <location>
        <begin position="30"/>
        <end position="51"/>
    </location>
</feature>
<organism evidence="4 5">
    <name type="scientific">Candidatus Segetimicrobium genomatis</name>
    <dbReference type="NCBI Taxonomy" id="2569760"/>
    <lineage>
        <taxon>Bacteria</taxon>
        <taxon>Bacillati</taxon>
        <taxon>Candidatus Sysuimicrobiota</taxon>
        <taxon>Candidatus Sysuimicrobiia</taxon>
        <taxon>Candidatus Sysuimicrobiales</taxon>
        <taxon>Candidatus Segetimicrobiaceae</taxon>
        <taxon>Candidatus Segetimicrobium</taxon>
    </lineage>
</organism>
<feature type="transmembrane region" description="Helical" evidence="2">
    <location>
        <begin position="90"/>
        <end position="109"/>
    </location>
</feature>
<sequence>MATAAFGLASAASWGAGDFSGGLAARRADLYAVLLVSQTVGAVSLAVLAVARAEPGPSPSMLGWGSAAGLMGAVGIAALYRALAIGRMGMAAPVTALVAAALPVLFASFSEGLPSPMQFVGFGLGLSGVWLISRPEGATGRPEGLGLALLSGIGFGTFFIFIGQVRAPAVFWPLTAAKGVSLLLVVAVARGAGRLRLPKGPLPPLAGVAGVLDAGGNAFFVFAEQAGRLDVASILASLYPAATVFLAHLILGERVSRMQAVGIAAALVAIPLIAG</sequence>
<dbReference type="EMBL" id="VBAO01000216">
    <property type="protein sequence ID" value="TMI80516.1"/>
    <property type="molecule type" value="Genomic_DNA"/>
</dbReference>
<evidence type="ECO:0000256" key="2">
    <source>
        <dbReference type="SAM" id="Phobius"/>
    </source>
</evidence>
<evidence type="ECO:0000313" key="5">
    <source>
        <dbReference type="Proteomes" id="UP000320048"/>
    </source>
</evidence>
<dbReference type="InterPro" id="IPR000620">
    <property type="entry name" value="EamA_dom"/>
</dbReference>
<feature type="transmembrane region" description="Helical" evidence="2">
    <location>
        <begin position="169"/>
        <end position="189"/>
    </location>
</feature>
<dbReference type="InterPro" id="IPR037185">
    <property type="entry name" value="EmrE-like"/>
</dbReference>
<feature type="domain" description="EamA" evidence="3">
    <location>
        <begin position="4"/>
        <end position="133"/>
    </location>
</feature>
<proteinExistence type="inferred from homology"/>
<evidence type="ECO:0000259" key="3">
    <source>
        <dbReference type="Pfam" id="PF00892"/>
    </source>
</evidence>
<gene>
    <name evidence="4" type="ORF">E6H04_08505</name>
</gene>
<feature type="domain" description="EamA" evidence="3">
    <location>
        <begin position="144"/>
        <end position="273"/>
    </location>
</feature>
<evidence type="ECO:0000256" key="1">
    <source>
        <dbReference type="ARBA" id="ARBA00007362"/>
    </source>
</evidence>
<name>A0A537JBQ9_9BACT</name>
<evidence type="ECO:0000313" key="4">
    <source>
        <dbReference type="EMBL" id="TMI80516.1"/>
    </source>
</evidence>
<keyword evidence="2" id="KW-0472">Membrane</keyword>
<dbReference type="Proteomes" id="UP000320048">
    <property type="component" value="Unassembled WGS sequence"/>
</dbReference>
<dbReference type="SUPFAM" id="SSF103481">
    <property type="entry name" value="Multidrug resistance efflux transporter EmrE"/>
    <property type="match status" value="2"/>
</dbReference>
<comment type="similarity">
    <text evidence="1">Belongs to the EamA transporter family.</text>
</comment>
<dbReference type="GO" id="GO:0016020">
    <property type="term" value="C:membrane"/>
    <property type="evidence" value="ECO:0007669"/>
    <property type="project" value="InterPro"/>
</dbReference>
<keyword evidence="2" id="KW-0812">Transmembrane</keyword>
<feature type="transmembrane region" description="Helical" evidence="2">
    <location>
        <begin position="144"/>
        <end position="163"/>
    </location>
</feature>
<reference evidence="4 5" key="1">
    <citation type="journal article" date="2019" name="Nat. Microbiol.">
        <title>Mediterranean grassland soil C-N compound turnover is dependent on rainfall and depth, and is mediated by genomically divergent microorganisms.</title>
        <authorList>
            <person name="Diamond S."/>
            <person name="Andeer P.F."/>
            <person name="Li Z."/>
            <person name="Crits-Christoph A."/>
            <person name="Burstein D."/>
            <person name="Anantharaman K."/>
            <person name="Lane K.R."/>
            <person name="Thomas B.C."/>
            <person name="Pan C."/>
            <person name="Northen T.R."/>
            <person name="Banfield J.F."/>
        </authorList>
    </citation>
    <scope>NUCLEOTIDE SEQUENCE [LARGE SCALE GENOMIC DNA]</scope>
    <source>
        <strain evidence="4">NP_7</strain>
    </source>
</reference>
<keyword evidence="2" id="KW-1133">Transmembrane helix</keyword>
<feature type="transmembrane region" description="Helical" evidence="2">
    <location>
        <begin position="63"/>
        <end position="83"/>
    </location>
</feature>
<accession>A0A537JBQ9</accession>
<protein>
    <submittedName>
        <fullName evidence="4">DMT family transporter</fullName>
    </submittedName>
</protein>